<organism evidence="2 3">
    <name type="scientific">Xylanibacter caecicola</name>
    <dbReference type="NCBI Taxonomy" id="2736294"/>
    <lineage>
        <taxon>Bacteria</taxon>
        <taxon>Pseudomonadati</taxon>
        <taxon>Bacteroidota</taxon>
        <taxon>Bacteroidia</taxon>
        <taxon>Bacteroidales</taxon>
        <taxon>Prevotellaceae</taxon>
        <taxon>Xylanibacter</taxon>
    </lineage>
</organism>
<dbReference type="Proteomes" id="UP000820977">
    <property type="component" value="Unassembled WGS sequence"/>
</dbReference>
<gene>
    <name evidence="2" type="ORF">HPS54_10240</name>
</gene>
<dbReference type="RefSeq" id="WP_172345356.1">
    <property type="nucleotide sequence ID" value="NZ_CASYYZ010000019.1"/>
</dbReference>
<dbReference type="InterPro" id="IPR012334">
    <property type="entry name" value="Pectin_lyas_fold"/>
</dbReference>
<accession>A0ABX2B301</accession>
<dbReference type="InterPro" id="IPR046265">
    <property type="entry name" value="DUF6298"/>
</dbReference>
<sequence length="1016" mass="114608">MKNKFLIIATILLLSFLHTYAGKKPKEVYIPMDYSTCGYHASEKGIPNVRNVVFVGNTKGDSHERIQKAIDYVASLKIGKDGFRGAILLDEGTYYIDSPLRISASGIVIRGKDKNRTVIVKRGVDRGALLYIEGCKDFVKGDTVRISRYTKAGSTELMLDGNLVAADKRIMIVRPCTKEWIESLGMNDFGGGLDYTGWKATDIDITWMREVKAINGSSITIDSPITSTLDPKYGGGFVVTGYNRGEITECGIENLTLMSEHNTWNPKDEDHCWDAVWMDNASDCWIRRINFRHFAGSAVNLQKNTRRVTVEDCIASEPVSETGGWRRCVFLTRGQQTLVLRCVSRYGLHDFAAGFCAAGPNAFVQCEGEESLGFSGSIGSWAAGLLFDIVNIDGNDIRFENLEQFQFGTGWNTGNSMMWQCTGSTLWCYSPDKDNRNSANGCWGTLTGNGEWTSSNNHVKPRSLFYAQLEKRMSGQNINGYILPRSTDASSSPEIAAAQLMAQESLTTPRLTLEMWMDSIPYSADVASNGLKDIDNIKYCKSGNDTHDVVVYGITDGHITAGGNLIIGNRYAIPWWSGRVKDNFAENGAKPAITRFVPGREGTGWTDRIDSVVNYLDKHNYCILDHHYGLWYDLRRTDHERVRRADGDVWAPFYELPFTRTGKGTAWDGLSLYDLKKPNKWYWMRLNEYAKKGAPYGQLLFNQHYFQHNILEAGAHWVDSPWRPVNNINGTDFPEPVPFTGDKRVFMAEQFYDLNNAKLKELHRQYIRQCLENTKDNGNVIQLISDEYTGPLHFVRFWLQTIKEWEKETGNNTLVALSCTKDAQDAVLADPALSEVVDIIDIRYWHYNTDGLWAPPAGKNMAPRQFMRKMKVGKTGFAEAYKAVSEYRTKYPEKAVTFFSQQYPQYGWAILMGGGSCPNIPVHNNKFLKDAARMQPQTENNATANYIVSGKSDVGYIIYALNDKDIKLNVEPGKYRINSINGKTGDIKTLNKSYRTSGICEIKNSKDNSIYWLERF</sequence>
<dbReference type="InterPro" id="IPR011050">
    <property type="entry name" value="Pectin_lyase_fold/virulence"/>
</dbReference>
<dbReference type="EMBL" id="JABKKJ010000020">
    <property type="protein sequence ID" value="NPE25891.1"/>
    <property type="molecule type" value="Genomic_DNA"/>
</dbReference>
<keyword evidence="2" id="KW-0456">Lyase</keyword>
<dbReference type="SUPFAM" id="SSF51126">
    <property type="entry name" value="Pectin lyase-like"/>
    <property type="match status" value="1"/>
</dbReference>
<feature type="domain" description="DUF6298" evidence="1">
    <location>
        <begin position="450"/>
        <end position="934"/>
    </location>
</feature>
<proteinExistence type="predicted"/>
<evidence type="ECO:0000259" key="1">
    <source>
        <dbReference type="Pfam" id="PF19815"/>
    </source>
</evidence>
<evidence type="ECO:0000313" key="2">
    <source>
        <dbReference type="EMBL" id="NPE25891.1"/>
    </source>
</evidence>
<dbReference type="Pfam" id="PF19815">
    <property type="entry name" value="DUF6298"/>
    <property type="match status" value="1"/>
</dbReference>
<dbReference type="Gene3D" id="2.160.20.10">
    <property type="entry name" value="Single-stranded right-handed beta-helix, Pectin lyase-like"/>
    <property type="match status" value="2"/>
</dbReference>
<name>A0ABX2B301_9BACT</name>
<evidence type="ECO:0000313" key="3">
    <source>
        <dbReference type="Proteomes" id="UP000820977"/>
    </source>
</evidence>
<protein>
    <submittedName>
        <fullName evidence="2">Pectate lyase</fullName>
    </submittedName>
</protein>
<reference evidence="2 3" key="1">
    <citation type="submission" date="2020-05" db="EMBL/GenBank/DDBJ databases">
        <title>Distinct polysaccharide utilization as determinants for interspecies competition between intestinal Prevotella spp.</title>
        <authorList>
            <person name="Galvez E.J.C."/>
            <person name="Iljazovic A."/>
            <person name="Strowig T."/>
        </authorList>
    </citation>
    <scope>NUCLEOTIDE SEQUENCE [LARGE SCALE GENOMIC DNA]</scope>
    <source>
        <strain evidence="2 3">PCHR</strain>
    </source>
</reference>
<comment type="caution">
    <text evidence="2">The sequence shown here is derived from an EMBL/GenBank/DDBJ whole genome shotgun (WGS) entry which is preliminary data.</text>
</comment>
<keyword evidence="3" id="KW-1185">Reference proteome</keyword>
<dbReference type="GO" id="GO:0016829">
    <property type="term" value="F:lyase activity"/>
    <property type="evidence" value="ECO:0007669"/>
    <property type="project" value="UniProtKB-KW"/>
</dbReference>